<protein>
    <submittedName>
        <fullName evidence="2">Uncharacterized protein</fullName>
    </submittedName>
</protein>
<feature type="compositionally biased region" description="Low complexity" evidence="1">
    <location>
        <begin position="94"/>
        <end position="113"/>
    </location>
</feature>
<gene>
    <name evidence="2" type="ORF">SAMN05192554_10816</name>
</gene>
<evidence type="ECO:0000313" key="3">
    <source>
        <dbReference type="Proteomes" id="UP000199370"/>
    </source>
</evidence>
<proteinExistence type="predicted"/>
<dbReference type="EMBL" id="FNIA01000008">
    <property type="protein sequence ID" value="SDM82667.1"/>
    <property type="molecule type" value="Genomic_DNA"/>
</dbReference>
<dbReference type="STRING" id="996166.SAMN05192554_10816"/>
<sequence>MPEMTISDAQAEFLESLRTEIQAETRYGYVRKRDALQYLIDNVDADDIDADADVAPPSETDDEAGDESTEEQAAEAVEHQDEAEATADGGAGADGSTQAEAADGGTTSASSSPMPDPSDGGEEGDDRLNAMMNLLDTHEDKWREASKEDARYEVDMPDGTTQYVQTKDDVRAHLFKNY</sequence>
<feature type="compositionally biased region" description="Acidic residues" evidence="1">
    <location>
        <begin position="59"/>
        <end position="73"/>
    </location>
</feature>
<organism evidence="2 3">
    <name type="scientific">Haloarchaeobius iranensis</name>
    <dbReference type="NCBI Taxonomy" id="996166"/>
    <lineage>
        <taxon>Archaea</taxon>
        <taxon>Methanobacteriati</taxon>
        <taxon>Methanobacteriota</taxon>
        <taxon>Stenosarchaea group</taxon>
        <taxon>Halobacteria</taxon>
        <taxon>Halobacteriales</taxon>
        <taxon>Halorubellaceae</taxon>
        <taxon>Haloarchaeobius</taxon>
    </lineage>
</organism>
<feature type="region of interest" description="Disordered" evidence="1">
    <location>
        <begin position="44"/>
        <end position="133"/>
    </location>
</feature>
<evidence type="ECO:0000313" key="2">
    <source>
        <dbReference type="EMBL" id="SDM82667.1"/>
    </source>
</evidence>
<dbReference type="Proteomes" id="UP000199370">
    <property type="component" value="Unassembled WGS sequence"/>
</dbReference>
<keyword evidence="3" id="KW-1185">Reference proteome</keyword>
<reference evidence="2 3" key="1">
    <citation type="submission" date="2016-10" db="EMBL/GenBank/DDBJ databases">
        <authorList>
            <person name="de Groot N.N."/>
        </authorList>
    </citation>
    <scope>NUCLEOTIDE SEQUENCE [LARGE SCALE GENOMIC DNA]</scope>
    <source>
        <strain evidence="3">EB21,IBRC-M 10013,KCTC 4048</strain>
    </source>
</reference>
<dbReference type="OrthoDB" id="205007at2157"/>
<dbReference type="RefSeq" id="WP_089732837.1">
    <property type="nucleotide sequence ID" value="NZ_FNIA01000008.1"/>
</dbReference>
<evidence type="ECO:0000256" key="1">
    <source>
        <dbReference type="SAM" id="MobiDB-lite"/>
    </source>
</evidence>
<name>A0A1G9WEE1_9EURY</name>
<dbReference type="AlphaFoldDB" id="A0A1G9WEE1"/>
<accession>A0A1G9WEE1</accession>